<dbReference type="SUPFAM" id="SSF88697">
    <property type="entry name" value="PUA domain-like"/>
    <property type="match status" value="1"/>
</dbReference>
<name>A0ABY6JUZ0_9ARAC</name>
<keyword evidence="2 4" id="KW-0863">Zinc-finger</keyword>
<evidence type="ECO:0000259" key="6">
    <source>
        <dbReference type="PROSITE" id="PS51787"/>
    </source>
</evidence>
<feature type="domain" description="RING-type" evidence="5">
    <location>
        <begin position="380"/>
        <end position="418"/>
    </location>
</feature>
<dbReference type="InterPro" id="IPR017907">
    <property type="entry name" value="Znf_RING_CS"/>
</dbReference>
<dbReference type="Proteomes" id="UP001235939">
    <property type="component" value="Chromosome 01"/>
</dbReference>
<dbReference type="Gene3D" id="2.30.130.40">
    <property type="entry name" value="LON domain-like"/>
    <property type="match status" value="1"/>
</dbReference>
<gene>
    <name evidence="7" type="ORF">LAZ67_1000181</name>
</gene>
<dbReference type="PANTHER" id="PTHR23327:SF42">
    <property type="entry name" value="LON PEPTIDASE N-TERMINAL DOMAIN AND RING FINGER PROTEIN C14F5.10C"/>
    <property type="match status" value="1"/>
</dbReference>
<dbReference type="Gene3D" id="3.30.40.10">
    <property type="entry name" value="Zinc/RING finger domain, C3HC4 (zinc finger)"/>
    <property type="match status" value="1"/>
</dbReference>
<dbReference type="SUPFAM" id="SSF48452">
    <property type="entry name" value="TPR-like"/>
    <property type="match status" value="1"/>
</dbReference>
<dbReference type="PROSITE" id="PS50089">
    <property type="entry name" value="ZF_RING_2"/>
    <property type="match status" value="1"/>
</dbReference>
<dbReference type="PROSITE" id="PS00518">
    <property type="entry name" value="ZF_RING_1"/>
    <property type="match status" value="1"/>
</dbReference>
<dbReference type="InterPro" id="IPR046336">
    <property type="entry name" value="Lon_prtase_N_sf"/>
</dbReference>
<dbReference type="EMBL" id="CP092863">
    <property type="protein sequence ID" value="UYV60168.1"/>
    <property type="molecule type" value="Genomic_DNA"/>
</dbReference>
<keyword evidence="1" id="KW-0479">Metal-binding</keyword>
<evidence type="ECO:0000259" key="5">
    <source>
        <dbReference type="PROSITE" id="PS50089"/>
    </source>
</evidence>
<protein>
    <submittedName>
        <fullName evidence="7">LONRF2</fullName>
    </submittedName>
</protein>
<feature type="domain" description="Lon N-terminal" evidence="6">
    <location>
        <begin position="489"/>
        <end position="691"/>
    </location>
</feature>
<dbReference type="PANTHER" id="PTHR23327">
    <property type="entry name" value="RING FINGER PROTEIN 127"/>
    <property type="match status" value="1"/>
</dbReference>
<dbReference type="Pfam" id="PF02190">
    <property type="entry name" value="LON_substr_bdg"/>
    <property type="match status" value="1"/>
</dbReference>
<evidence type="ECO:0000256" key="1">
    <source>
        <dbReference type="ARBA" id="ARBA00022723"/>
    </source>
</evidence>
<accession>A0ABY6JUZ0</accession>
<evidence type="ECO:0000256" key="3">
    <source>
        <dbReference type="ARBA" id="ARBA00022833"/>
    </source>
</evidence>
<dbReference type="SUPFAM" id="SSF57850">
    <property type="entry name" value="RING/U-box"/>
    <property type="match status" value="1"/>
</dbReference>
<keyword evidence="8" id="KW-1185">Reference proteome</keyword>
<dbReference type="PROSITE" id="PS51787">
    <property type="entry name" value="LON_N"/>
    <property type="match status" value="1"/>
</dbReference>
<reference evidence="7 8" key="1">
    <citation type="submission" date="2022-01" db="EMBL/GenBank/DDBJ databases">
        <title>A chromosomal length assembly of Cordylochernes scorpioides.</title>
        <authorList>
            <person name="Zeh D."/>
            <person name="Zeh J."/>
        </authorList>
    </citation>
    <scope>NUCLEOTIDE SEQUENCE [LARGE SCALE GENOMIC DNA]</scope>
    <source>
        <strain evidence="7">IN4F17</strain>
        <tissue evidence="7">Whole Body</tissue>
    </source>
</reference>
<organism evidence="7 8">
    <name type="scientific">Cordylochernes scorpioides</name>
    <dbReference type="NCBI Taxonomy" id="51811"/>
    <lineage>
        <taxon>Eukaryota</taxon>
        <taxon>Metazoa</taxon>
        <taxon>Ecdysozoa</taxon>
        <taxon>Arthropoda</taxon>
        <taxon>Chelicerata</taxon>
        <taxon>Arachnida</taxon>
        <taxon>Pseudoscorpiones</taxon>
        <taxon>Cheliferoidea</taxon>
        <taxon>Chernetidae</taxon>
        <taxon>Cordylochernes</taxon>
    </lineage>
</organism>
<evidence type="ECO:0000256" key="2">
    <source>
        <dbReference type="ARBA" id="ARBA00022771"/>
    </source>
</evidence>
<dbReference type="Gene3D" id="3.30.420.10">
    <property type="entry name" value="Ribonuclease H-like superfamily/Ribonuclease H"/>
    <property type="match status" value="1"/>
</dbReference>
<evidence type="ECO:0000313" key="8">
    <source>
        <dbReference type="Proteomes" id="UP001235939"/>
    </source>
</evidence>
<sequence length="819" mass="93971">MPLHQPRVTVWCGFTSFLLLGHFSLKKSMEELLKPFLKAIPILQDKQPLSEIAFMQEGGPPPISRGAKQLLKDTLGEDRVISRHFIHQWPSRSPDLTPCDFGLWGYIKSRVYRCRPTTSCLLSDGTFHQFQQIYYLMLFNLSSIVCRRCLRIKGATLSKDCDLIQERRQLPHPSNQQKKKRREFQITSMEKIERAHSKLSPNHSHMESDPDNHVAQVALARTVSNPEEALQLVDTALRSEPPWAKAHELRGELLQRQKRVEEASVAYLLALYLNPRLKHLKQELKQIFGRILQADMEEETWAPAWRERSGSSGSLCSFTSSCSDLSCDDEGQEFKLTHGQDQILGIISKFFMKAEAISSFTSPKWTKFKASSVDKKDFECPLCFRFFWQPVSTTCGHTFCRTCLVRSLDHKPLCPLCKSSLEQVSHRLTGCSCQDADLWCSQFQQERAFSVSAFLDQAMQLLMPYDYEERHRSYCEELEEFANASKASRPVVPLFVCTMAYPTMPCPLHVFEPQYRHMIRRCLEAGTQEFGMCPHSPDQDYGLPDYGTILRIRELQYLPDGRAVVNAVGTRRFHILRKGMTDGYHTGEVEFLKDVPPDDLQRLETLHDEVRAEALSWFSSLPETTRLQALQHFGPFPGADRNELTSSDGPAWCWWLAALLPLHHRHLTALLAMTSLPRRLETFHRILSLTKFENYTANVSFEQKIEIYFKEEITIISNLRYSQFILSYFIPKLAFISEFPSPIRHLGTRPIAVSSAKGSPHLVTCADWWGWTFARIRGNIQILSSLPSPHLNETEYIALADQFPADLELGRIISTKLCS</sequence>
<dbReference type="InterPro" id="IPR011990">
    <property type="entry name" value="TPR-like_helical_dom_sf"/>
</dbReference>
<evidence type="ECO:0000313" key="7">
    <source>
        <dbReference type="EMBL" id="UYV60168.1"/>
    </source>
</evidence>
<dbReference type="SMART" id="SM00184">
    <property type="entry name" value="RING"/>
    <property type="match status" value="1"/>
</dbReference>
<dbReference type="InterPro" id="IPR003111">
    <property type="entry name" value="Lon_prtase_N"/>
</dbReference>
<evidence type="ECO:0000256" key="4">
    <source>
        <dbReference type="PROSITE-ProRule" id="PRU00175"/>
    </source>
</evidence>
<dbReference type="CDD" id="cd16514">
    <property type="entry name" value="RING-HC_LONFs_rpt2"/>
    <property type="match status" value="1"/>
</dbReference>
<dbReference type="InterPro" id="IPR015947">
    <property type="entry name" value="PUA-like_sf"/>
</dbReference>
<dbReference type="Gene3D" id="1.25.40.10">
    <property type="entry name" value="Tetratricopeptide repeat domain"/>
    <property type="match status" value="1"/>
</dbReference>
<keyword evidence="3" id="KW-0862">Zinc</keyword>
<dbReference type="SMART" id="SM00464">
    <property type="entry name" value="LON"/>
    <property type="match status" value="1"/>
</dbReference>
<proteinExistence type="predicted"/>
<dbReference type="Pfam" id="PF13923">
    <property type="entry name" value="zf-C3HC4_2"/>
    <property type="match status" value="1"/>
</dbReference>
<dbReference type="InterPro" id="IPR036397">
    <property type="entry name" value="RNaseH_sf"/>
</dbReference>
<dbReference type="InterPro" id="IPR013083">
    <property type="entry name" value="Znf_RING/FYVE/PHD"/>
</dbReference>
<dbReference type="InterPro" id="IPR001841">
    <property type="entry name" value="Znf_RING"/>
</dbReference>